<proteinExistence type="predicted"/>
<evidence type="ECO:0000313" key="2">
    <source>
        <dbReference type="EMBL" id="MDR6511834.1"/>
    </source>
</evidence>
<dbReference type="Proteomes" id="UP001184150">
    <property type="component" value="Unassembled WGS sequence"/>
</dbReference>
<organism evidence="2 3">
    <name type="scientific">Novosphingobium capsulatum</name>
    <dbReference type="NCBI Taxonomy" id="13688"/>
    <lineage>
        <taxon>Bacteria</taxon>
        <taxon>Pseudomonadati</taxon>
        <taxon>Pseudomonadota</taxon>
        <taxon>Alphaproteobacteria</taxon>
        <taxon>Sphingomonadales</taxon>
        <taxon>Sphingomonadaceae</taxon>
        <taxon>Novosphingobium</taxon>
    </lineage>
</organism>
<accession>A0ABU1MNP5</accession>
<dbReference type="EMBL" id="JAVDRD010000006">
    <property type="protein sequence ID" value="MDR6511834.1"/>
    <property type="molecule type" value="Genomic_DNA"/>
</dbReference>
<dbReference type="PANTHER" id="PTHR43194">
    <property type="entry name" value="HYDROLASE ALPHA/BETA FOLD FAMILY"/>
    <property type="match status" value="1"/>
</dbReference>
<dbReference type="Gene3D" id="3.40.50.1820">
    <property type="entry name" value="alpha/beta hydrolase"/>
    <property type="match status" value="1"/>
</dbReference>
<reference evidence="2 3" key="1">
    <citation type="submission" date="2023-07" db="EMBL/GenBank/DDBJ databases">
        <title>Sorghum-associated microbial communities from plants grown in Nebraska, USA.</title>
        <authorList>
            <person name="Schachtman D."/>
        </authorList>
    </citation>
    <scope>NUCLEOTIDE SEQUENCE [LARGE SCALE GENOMIC DNA]</scope>
    <source>
        <strain evidence="2 3">DS1027</strain>
    </source>
</reference>
<name>A0ABU1MNP5_9SPHN</name>
<dbReference type="InterPro" id="IPR029058">
    <property type="entry name" value="AB_hydrolase_fold"/>
</dbReference>
<protein>
    <submittedName>
        <fullName evidence="2">Pimeloyl-ACP methyl ester carboxylesterase</fullName>
    </submittedName>
</protein>
<sequence length="257" mass="27269">MEKTTTFFDGFDGARLALHEMGAGRPVILLHGLFSSAEINWIKFGTAAQLAAAGFRCLMPDLRAHGQSAAPHAAEAYPSDVLARDAQALVTHLGLVDFDLVGFSLGARTAARSVIAAPPLQRLTPRRLVLAGMGLEGLAGWNQRLAFFRDVIDRFGTIRHGDPAYLSQQFLKSSGIDRAAVRQLLGAMEDTDPQALAAITMPTLVLCGDQDNDNGSADHLAAALPNARRATIPGTHMGCVTRPELGAELVSFLTASA</sequence>
<dbReference type="PANTHER" id="PTHR43194:SF2">
    <property type="entry name" value="PEROXISOMAL MEMBRANE PROTEIN LPX1"/>
    <property type="match status" value="1"/>
</dbReference>
<dbReference type="Pfam" id="PF00561">
    <property type="entry name" value="Abhydrolase_1"/>
    <property type="match status" value="1"/>
</dbReference>
<dbReference type="RefSeq" id="WP_107718283.1">
    <property type="nucleotide sequence ID" value="NZ_JAVDRD010000006.1"/>
</dbReference>
<dbReference type="SUPFAM" id="SSF53474">
    <property type="entry name" value="alpha/beta-Hydrolases"/>
    <property type="match status" value="1"/>
</dbReference>
<comment type="caution">
    <text evidence="2">The sequence shown here is derived from an EMBL/GenBank/DDBJ whole genome shotgun (WGS) entry which is preliminary data.</text>
</comment>
<dbReference type="InterPro" id="IPR050228">
    <property type="entry name" value="Carboxylesterase_BioH"/>
</dbReference>
<keyword evidence="3" id="KW-1185">Reference proteome</keyword>
<evidence type="ECO:0000313" key="3">
    <source>
        <dbReference type="Proteomes" id="UP001184150"/>
    </source>
</evidence>
<feature type="domain" description="AB hydrolase-1" evidence="1">
    <location>
        <begin position="26"/>
        <end position="112"/>
    </location>
</feature>
<dbReference type="InterPro" id="IPR000073">
    <property type="entry name" value="AB_hydrolase_1"/>
</dbReference>
<gene>
    <name evidence="2" type="ORF">J2792_002710</name>
</gene>
<evidence type="ECO:0000259" key="1">
    <source>
        <dbReference type="Pfam" id="PF00561"/>
    </source>
</evidence>